<dbReference type="PROSITE" id="PS50893">
    <property type="entry name" value="ABC_TRANSPORTER_2"/>
    <property type="match status" value="1"/>
</dbReference>
<accession>A0A3A9YAK3</accession>
<dbReference type="InterPro" id="IPR027417">
    <property type="entry name" value="P-loop_NTPase"/>
</dbReference>
<evidence type="ECO:0000256" key="3">
    <source>
        <dbReference type="ARBA" id="ARBA00022741"/>
    </source>
</evidence>
<keyword evidence="11" id="KW-1185">Reference proteome</keyword>
<sequence>MTSRLSIRRIRRALPTGRRAVVAALVAVLLAVAVGWTVRPRGPELRTEAAMLTVRSGPDGQQPVDLDTTFYLPEEASPGHQVPAVLLAHGFGGTKESVRDDAEEFAGRGYAVLTWTARGFGRSGGEIHLDSPDYEVRDAQRLLDWLAARPEIRTDATGDPRVGVVGGSYGGALALLLAAHDRRVDAIVPMITWNDLSRSLVPDSAGGPATAGVFKKGWAGLFFGGGGSVGSGPAGISGNVAAQPQGAPASAGPPSPDPGAGPGSGPGRAPGPAADPSCGRFAADVCAAYLRIATAGRADQAAVDLLQRSSPAGVLDRITAPALLVQGEADSLFPLSEADANARGLAANGTPVRVAWFTGGHDGGDGPESDSDRVRFLTVQWLDHYVKGAGGAPGNDFTWSRIAGFDALDRGLVATGYRTTDYPGTGGERRTDVAVTGPEQQIANPPNGNPAAISSVPFAGGLSALLDGVAGDVPGQHARFESAPLAEAVDVVGAPTVSIRAASPTGEAVLFVKLYDVDPNGAATLPNGLIAPVRLTGLPQRLADARPVTVTLPAIVRRFESGHRLRVVVATSDQAYASPAEPVVYTVAAGDAPVALPAVAGEPIPTAAAVWRWVLVGLLAAIVVGLVVVVAVVRRRHRRHDSSVHPEYADVPLVVQRLRKEYADGFVAVSNVDFEVHPGQVVGLLGPNGAGKTTTLRVLMGLTQPTAGEIHVFGHRLVPGSPVLSRIGALVEGPGFLPHLSGLENLKAYWRATGRPEPDARFAEALEIAGLGDSVHRKIKTYSHGMKQRLAIAQAMLGLPELLVLDEPTDGLDPPQIAEMRRVLQRYATDGRAVLVSSHLLAEVEQTCTHAVVVNKGRIVASGPVEEIIGESPSVLFEVTDPDAARTVLDRLDGVRVLPGSNGQLVVDTNGTARSEVVAELVRAGIGVDRVVPRRRLEDAFLALVGETSRGSGDR</sequence>
<dbReference type="Proteomes" id="UP000271548">
    <property type="component" value="Unassembled WGS sequence"/>
</dbReference>
<dbReference type="PANTHER" id="PTHR43335">
    <property type="entry name" value="ABC TRANSPORTER, ATP-BINDING PROTEIN"/>
    <property type="match status" value="1"/>
</dbReference>
<feature type="region of interest" description="Disordered" evidence="6">
    <location>
        <begin position="235"/>
        <end position="275"/>
    </location>
</feature>
<dbReference type="InterPro" id="IPR029058">
    <property type="entry name" value="AB_hydrolase_fold"/>
</dbReference>
<feature type="compositionally biased region" description="Low complexity" evidence="6">
    <location>
        <begin position="236"/>
        <end position="250"/>
    </location>
</feature>
<comment type="caution">
    <text evidence="10">The sequence shown here is derived from an EMBL/GenBank/DDBJ whole genome shotgun (WGS) entry which is preliminary data.</text>
</comment>
<dbReference type="OrthoDB" id="9804819at2"/>
<dbReference type="SUPFAM" id="SSF49785">
    <property type="entry name" value="Galactose-binding domain-like"/>
    <property type="match status" value="1"/>
</dbReference>
<evidence type="ECO:0000256" key="6">
    <source>
        <dbReference type="SAM" id="MobiDB-lite"/>
    </source>
</evidence>
<proteinExistence type="inferred from homology"/>
<feature type="transmembrane region" description="Helical" evidence="7">
    <location>
        <begin position="610"/>
        <end position="633"/>
    </location>
</feature>
<evidence type="ECO:0000313" key="9">
    <source>
        <dbReference type="EMBL" id="RKN17153.1"/>
    </source>
</evidence>
<keyword evidence="3" id="KW-0547">Nucleotide-binding</keyword>
<dbReference type="Pfam" id="PF00005">
    <property type="entry name" value="ABC_tran"/>
    <property type="match status" value="1"/>
</dbReference>
<reference evidence="11 12" key="1">
    <citation type="submission" date="2018-09" db="EMBL/GenBank/DDBJ databases">
        <title>Micromonospora sp. nov. MS1-9, isolated from a root of Musa sp.</title>
        <authorList>
            <person name="Kuncharoen N."/>
            <person name="Kudo T."/>
            <person name="Ohkuma M."/>
            <person name="Yuki M."/>
            <person name="Tanasupawat S."/>
        </authorList>
    </citation>
    <scope>NUCLEOTIDE SEQUENCE [LARGE SCALE GENOMIC DNA]</scope>
    <source>
        <strain evidence="10 12">MS1-9</strain>
        <strain evidence="9 11">NGC1-4</strain>
    </source>
</reference>
<dbReference type="Gene3D" id="2.60.120.260">
    <property type="entry name" value="Galactose-binding domain-like"/>
    <property type="match status" value="1"/>
</dbReference>
<evidence type="ECO:0000256" key="1">
    <source>
        <dbReference type="ARBA" id="ARBA00005417"/>
    </source>
</evidence>
<dbReference type="PROSITE" id="PS00211">
    <property type="entry name" value="ABC_TRANSPORTER_1"/>
    <property type="match status" value="1"/>
</dbReference>
<keyword evidence="2" id="KW-0813">Transport</keyword>
<dbReference type="InterPro" id="IPR008979">
    <property type="entry name" value="Galactose-bd-like_sf"/>
</dbReference>
<name>A0A3A9YAK3_9ACTN</name>
<dbReference type="SMART" id="SM00382">
    <property type="entry name" value="AAA"/>
    <property type="match status" value="1"/>
</dbReference>
<dbReference type="Pfam" id="PF02129">
    <property type="entry name" value="Peptidase_S15"/>
    <property type="match status" value="1"/>
</dbReference>
<organism evidence="10 12">
    <name type="scientific">Micromonospora musae</name>
    <dbReference type="NCBI Taxonomy" id="1894970"/>
    <lineage>
        <taxon>Bacteria</taxon>
        <taxon>Bacillati</taxon>
        <taxon>Actinomycetota</taxon>
        <taxon>Actinomycetes</taxon>
        <taxon>Micromonosporales</taxon>
        <taxon>Micromonosporaceae</taxon>
        <taxon>Micromonospora</taxon>
    </lineage>
</organism>
<feature type="domain" description="ABC transporter" evidence="8">
    <location>
        <begin position="653"/>
        <end position="881"/>
    </location>
</feature>
<dbReference type="InterPro" id="IPR017871">
    <property type="entry name" value="ABC_transporter-like_CS"/>
</dbReference>
<protein>
    <submittedName>
        <fullName evidence="10">Alpha/beta fold hydrolase</fullName>
    </submittedName>
</protein>
<keyword evidence="5" id="KW-0067">ATP-binding</keyword>
<dbReference type="GO" id="GO:0008239">
    <property type="term" value="F:dipeptidyl-peptidase activity"/>
    <property type="evidence" value="ECO:0007669"/>
    <property type="project" value="InterPro"/>
</dbReference>
<evidence type="ECO:0000313" key="12">
    <source>
        <dbReference type="Proteomes" id="UP000275865"/>
    </source>
</evidence>
<comment type="similarity">
    <text evidence="1">Belongs to the ABC transporter superfamily.</text>
</comment>
<evidence type="ECO:0000256" key="7">
    <source>
        <dbReference type="SAM" id="Phobius"/>
    </source>
</evidence>
<evidence type="ECO:0000259" key="8">
    <source>
        <dbReference type="PROSITE" id="PS50893"/>
    </source>
</evidence>
<evidence type="ECO:0000256" key="2">
    <source>
        <dbReference type="ARBA" id="ARBA00022448"/>
    </source>
</evidence>
<dbReference type="SUPFAM" id="SSF52540">
    <property type="entry name" value="P-loop containing nucleoside triphosphate hydrolases"/>
    <property type="match status" value="1"/>
</dbReference>
<evidence type="ECO:0000256" key="5">
    <source>
        <dbReference type="ARBA" id="ARBA00022840"/>
    </source>
</evidence>
<keyword evidence="7" id="KW-0472">Membrane</keyword>
<dbReference type="SUPFAM" id="SSF53474">
    <property type="entry name" value="alpha/beta-Hydrolases"/>
    <property type="match status" value="1"/>
</dbReference>
<dbReference type="AlphaFoldDB" id="A0A3A9YAK3"/>
<keyword evidence="4 10" id="KW-0378">Hydrolase</keyword>
<dbReference type="InterPro" id="IPR003439">
    <property type="entry name" value="ABC_transporter-like_ATP-bd"/>
</dbReference>
<dbReference type="GO" id="GO:0005524">
    <property type="term" value="F:ATP binding"/>
    <property type="evidence" value="ECO:0007669"/>
    <property type="project" value="UniProtKB-KW"/>
</dbReference>
<dbReference type="Gene3D" id="3.40.50.1820">
    <property type="entry name" value="alpha/beta hydrolase"/>
    <property type="match status" value="2"/>
</dbReference>
<keyword evidence="7" id="KW-0812">Transmembrane</keyword>
<keyword evidence="7" id="KW-1133">Transmembrane helix</keyword>
<dbReference type="EMBL" id="RAZS01000007">
    <property type="protein sequence ID" value="RKN17153.1"/>
    <property type="molecule type" value="Genomic_DNA"/>
</dbReference>
<dbReference type="InterPro" id="IPR000383">
    <property type="entry name" value="Xaa-Pro-like_dom"/>
</dbReference>
<dbReference type="PANTHER" id="PTHR43335:SF4">
    <property type="entry name" value="ABC TRANSPORTER, ATP-BINDING PROTEIN"/>
    <property type="match status" value="1"/>
</dbReference>
<dbReference type="SMART" id="SM00939">
    <property type="entry name" value="PepX_C"/>
    <property type="match status" value="1"/>
</dbReference>
<dbReference type="InterPro" id="IPR003593">
    <property type="entry name" value="AAA+_ATPase"/>
</dbReference>
<dbReference type="Gene3D" id="3.40.50.300">
    <property type="entry name" value="P-loop containing nucleotide triphosphate hydrolases"/>
    <property type="match status" value="1"/>
</dbReference>
<dbReference type="RefSeq" id="WP_120680302.1">
    <property type="nucleotide sequence ID" value="NZ_RAZS01000007.1"/>
</dbReference>
<dbReference type="Proteomes" id="UP000275865">
    <property type="component" value="Unassembled WGS sequence"/>
</dbReference>
<gene>
    <name evidence="10" type="ORF">D7044_17665</name>
    <name evidence="9" type="ORF">D7147_21105</name>
</gene>
<evidence type="ECO:0000256" key="4">
    <source>
        <dbReference type="ARBA" id="ARBA00022801"/>
    </source>
</evidence>
<dbReference type="EMBL" id="RAZT01000008">
    <property type="protein sequence ID" value="RKN31084.1"/>
    <property type="molecule type" value="Genomic_DNA"/>
</dbReference>
<evidence type="ECO:0000313" key="11">
    <source>
        <dbReference type="Proteomes" id="UP000271548"/>
    </source>
</evidence>
<dbReference type="GO" id="GO:0016887">
    <property type="term" value="F:ATP hydrolysis activity"/>
    <property type="evidence" value="ECO:0007669"/>
    <property type="project" value="InterPro"/>
</dbReference>
<dbReference type="InterPro" id="IPR013736">
    <property type="entry name" value="Xaa-Pro_dipept_C"/>
</dbReference>
<dbReference type="Pfam" id="PF08530">
    <property type="entry name" value="PepX_C"/>
    <property type="match status" value="1"/>
</dbReference>
<evidence type="ECO:0000313" key="10">
    <source>
        <dbReference type="EMBL" id="RKN31084.1"/>
    </source>
</evidence>